<dbReference type="Proteomes" id="UP000050509">
    <property type="component" value="Unassembled WGS sequence"/>
</dbReference>
<gene>
    <name evidence="3" type="ORF">SE17_31955</name>
</gene>
<dbReference type="GO" id="GO:0005524">
    <property type="term" value="F:ATP binding"/>
    <property type="evidence" value="ECO:0007669"/>
    <property type="project" value="InterPro"/>
</dbReference>
<dbReference type="AlphaFoldDB" id="A0A0P9CV71"/>
<evidence type="ECO:0000256" key="1">
    <source>
        <dbReference type="SAM" id="MobiDB-lite"/>
    </source>
</evidence>
<dbReference type="InterPro" id="IPR010624">
    <property type="entry name" value="KaiC_dom"/>
</dbReference>
<sequence length="290" mass="31349">MARAQQPGLHSYTIDAGGIRVFPRIESTPAPYARPVTNERSPFHLPELDQILGGGPNVGTTSLLAGAPGVGKTTLGLHWALAQAEAEKISLFITFVEQPEQLARKAAAFGLDLQSAIDQGTVRVIRIAPADLNPDQVATILLAELASPNVQRLVIDDISILLNELGDRTRDYLSALNDIVYSTHTTALYLLEITPFEGLRVNLTNTPLAVLGDNVIVVQQYEIDGVLRRLLAVIRMRLSFFDRTLRELIMDEGGIRILRPEESTRETLTAGAQLSGGVAPKDSDSPAGNA</sequence>
<dbReference type="PANTHER" id="PTHR42926">
    <property type="match status" value="1"/>
</dbReference>
<proteinExistence type="predicted"/>
<dbReference type="Gene3D" id="3.40.50.300">
    <property type="entry name" value="P-loop containing nucleotide triphosphate hydrolases"/>
    <property type="match status" value="1"/>
</dbReference>
<keyword evidence="4" id="KW-1185">Reference proteome</keyword>
<dbReference type="InterPro" id="IPR051347">
    <property type="entry name" value="Circadian_clock_KaiC-rel"/>
</dbReference>
<dbReference type="SUPFAM" id="SSF52540">
    <property type="entry name" value="P-loop containing nucleoside triphosphate hydrolases"/>
    <property type="match status" value="1"/>
</dbReference>
<feature type="region of interest" description="Disordered" evidence="1">
    <location>
        <begin position="266"/>
        <end position="290"/>
    </location>
</feature>
<dbReference type="PANTHER" id="PTHR42926:SF1">
    <property type="entry name" value="CIRCADIAN CLOCK OSCILLATOR PROTEIN KAIC 1"/>
    <property type="match status" value="1"/>
</dbReference>
<evidence type="ECO:0000313" key="3">
    <source>
        <dbReference type="EMBL" id="KPV49552.1"/>
    </source>
</evidence>
<comment type="caution">
    <text evidence="3">The sequence shown here is derived from an EMBL/GenBank/DDBJ whole genome shotgun (WGS) entry which is preliminary data.</text>
</comment>
<evidence type="ECO:0000259" key="2">
    <source>
        <dbReference type="PROSITE" id="PS51146"/>
    </source>
</evidence>
<evidence type="ECO:0000313" key="4">
    <source>
        <dbReference type="Proteomes" id="UP000050509"/>
    </source>
</evidence>
<dbReference type="EMBL" id="LJCR01001895">
    <property type="protein sequence ID" value="KPV49552.1"/>
    <property type="molecule type" value="Genomic_DNA"/>
</dbReference>
<protein>
    <recommendedName>
        <fullName evidence="2">KaiC domain-containing protein</fullName>
    </recommendedName>
</protein>
<dbReference type="PRINTS" id="PR01874">
    <property type="entry name" value="DNAREPAIRADA"/>
</dbReference>
<name>A0A0P9CV71_9CHLR</name>
<dbReference type="PROSITE" id="PS51146">
    <property type="entry name" value="KAIC"/>
    <property type="match status" value="1"/>
</dbReference>
<dbReference type="Pfam" id="PF06745">
    <property type="entry name" value="ATPase"/>
    <property type="match status" value="1"/>
</dbReference>
<organism evidence="3 4">
    <name type="scientific">Kouleothrix aurantiaca</name>
    <dbReference type="NCBI Taxonomy" id="186479"/>
    <lineage>
        <taxon>Bacteria</taxon>
        <taxon>Bacillati</taxon>
        <taxon>Chloroflexota</taxon>
        <taxon>Chloroflexia</taxon>
        <taxon>Chloroflexales</taxon>
        <taxon>Roseiflexineae</taxon>
        <taxon>Roseiflexaceae</taxon>
        <taxon>Kouleothrix</taxon>
    </lineage>
</organism>
<dbReference type="InterPro" id="IPR027417">
    <property type="entry name" value="P-loop_NTPase"/>
</dbReference>
<accession>A0A0P9CV71</accession>
<feature type="domain" description="KaiC" evidence="2">
    <location>
        <begin position="39"/>
        <end position="272"/>
    </location>
</feature>
<dbReference type="InterPro" id="IPR014774">
    <property type="entry name" value="KaiC-like_dom"/>
</dbReference>
<reference evidence="3 4" key="1">
    <citation type="submission" date="2015-09" db="EMBL/GenBank/DDBJ databases">
        <title>Draft genome sequence of Kouleothrix aurantiaca JCM 19913.</title>
        <authorList>
            <person name="Hemp J."/>
        </authorList>
    </citation>
    <scope>NUCLEOTIDE SEQUENCE [LARGE SCALE GENOMIC DNA]</scope>
    <source>
        <strain evidence="3 4">COM-B</strain>
    </source>
</reference>